<dbReference type="Proteomes" id="UP000276133">
    <property type="component" value="Unassembled WGS sequence"/>
</dbReference>
<protein>
    <submittedName>
        <fullName evidence="1">Uncharacterized protein</fullName>
    </submittedName>
</protein>
<comment type="caution">
    <text evidence="1">The sequence shown here is derived from an EMBL/GenBank/DDBJ whole genome shotgun (WGS) entry which is preliminary data.</text>
</comment>
<sequence length="72" mass="8541">FFAGCKLFNLQSAEITNNEKTNDFVFTKFKILVLYEFHIFDSKFVIYTQGSKNSKPFKKLLFFKTQNLKDKT</sequence>
<evidence type="ECO:0000313" key="2">
    <source>
        <dbReference type="Proteomes" id="UP000276133"/>
    </source>
</evidence>
<dbReference type="EMBL" id="REGN01009990">
    <property type="protein sequence ID" value="RMZ99937.1"/>
    <property type="molecule type" value="Genomic_DNA"/>
</dbReference>
<reference evidence="1 2" key="1">
    <citation type="journal article" date="2018" name="Sci. Rep.">
        <title>Genomic signatures of local adaptation to the degree of environmental predictability in rotifers.</title>
        <authorList>
            <person name="Franch-Gras L."/>
            <person name="Hahn C."/>
            <person name="Garcia-Roger E.M."/>
            <person name="Carmona M.J."/>
            <person name="Serra M."/>
            <person name="Gomez A."/>
        </authorList>
    </citation>
    <scope>NUCLEOTIDE SEQUENCE [LARGE SCALE GENOMIC DNA]</scope>
    <source>
        <strain evidence="1">HYR1</strain>
    </source>
</reference>
<dbReference type="AlphaFoldDB" id="A0A3M7PMR1"/>
<keyword evidence="2" id="KW-1185">Reference proteome</keyword>
<organism evidence="1 2">
    <name type="scientific">Brachionus plicatilis</name>
    <name type="common">Marine rotifer</name>
    <name type="synonym">Brachionus muelleri</name>
    <dbReference type="NCBI Taxonomy" id="10195"/>
    <lineage>
        <taxon>Eukaryota</taxon>
        <taxon>Metazoa</taxon>
        <taxon>Spiralia</taxon>
        <taxon>Gnathifera</taxon>
        <taxon>Rotifera</taxon>
        <taxon>Eurotatoria</taxon>
        <taxon>Monogononta</taxon>
        <taxon>Pseudotrocha</taxon>
        <taxon>Ploima</taxon>
        <taxon>Brachionidae</taxon>
        <taxon>Brachionus</taxon>
    </lineage>
</organism>
<proteinExistence type="predicted"/>
<gene>
    <name evidence="1" type="ORF">BpHYR1_052066</name>
</gene>
<evidence type="ECO:0000313" key="1">
    <source>
        <dbReference type="EMBL" id="RMZ99937.1"/>
    </source>
</evidence>
<accession>A0A3M7PMR1</accession>
<feature type="non-terminal residue" evidence="1">
    <location>
        <position position="1"/>
    </location>
</feature>
<name>A0A3M7PMR1_BRAPC</name>